<protein>
    <submittedName>
        <fullName evidence="2">Uncharacterized protein</fullName>
    </submittedName>
</protein>
<dbReference type="Proteomes" id="UP000006174">
    <property type="component" value="Unassembled WGS sequence"/>
</dbReference>
<dbReference type="EMBL" id="CAGI01000171">
    <property type="protein sequence ID" value="CCF52140.1"/>
    <property type="molecule type" value="Genomic_DNA"/>
</dbReference>
<feature type="chain" id="PRO_5003658002" evidence="1">
    <location>
        <begin position="25"/>
        <end position="175"/>
    </location>
</feature>
<sequence length="175" mass="20249">MAPSYTRIVSLLLLLAIHAVGVLSNWGPYAASKDQGLRNIQNDVLAKVSREQALHLERGGLYYKRNDEDVNLPEKYFQPALEHAKKNGVKYVDSRDRYLYFYSIIEPKTNLGKELNLKSLGKHAYSSVLWEYNPNDNKIDIVSVARVQPTIIEKQYNPNFKWKMQPFEEALRLVH</sequence>
<gene>
    <name evidence="2" type="ORF">UHOR_15322</name>
</gene>
<proteinExistence type="predicted"/>
<comment type="caution">
    <text evidence="2">The sequence shown here is derived from an EMBL/GenBank/DDBJ whole genome shotgun (WGS) entry which is preliminary data.</text>
</comment>
<dbReference type="AlphaFoldDB" id="I2FYZ7"/>
<evidence type="ECO:0000256" key="1">
    <source>
        <dbReference type="SAM" id="SignalP"/>
    </source>
</evidence>
<reference evidence="2 3" key="1">
    <citation type="journal article" date="2012" name="Plant Cell">
        <title>Genome comparison of barley and maize smut fungi reveals targeted loss of RNA silencing components and species-specific presence of transposable elements.</title>
        <authorList>
            <person name="Laurie J.D."/>
            <person name="Ali S."/>
            <person name="Linning R."/>
            <person name="Mannhaupt G."/>
            <person name="Wong P."/>
            <person name="Gueldener U."/>
            <person name="Muensterkoetter M."/>
            <person name="Moore R."/>
            <person name="Kahmann R."/>
            <person name="Bakkeren G."/>
            <person name="Schirawski J."/>
        </authorList>
    </citation>
    <scope>NUCLEOTIDE SEQUENCE [LARGE SCALE GENOMIC DNA]</scope>
    <source>
        <strain evidence="3">Uh4875-4</strain>
    </source>
</reference>
<evidence type="ECO:0000313" key="3">
    <source>
        <dbReference type="Proteomes" id="UP000006174"/>
    </source>
</evidence>
<feature type="signal peptide" evidence="1">
    <location>
        <begin position="1"/>
        <end position="24"/>
    </location>
</feature>
<keyword evidence="1" id="KW-0732">Signal</keyword>
<name>I2FYZ7_USTHO</name>
<evidence type="ECO:0000313" key="2">
    <source>
        <dbReference type="EMBL" id="CCF52140.1"/>
    </source>
</evidence>
<keyword evidence="3" id="KW-1185">Reference proteome</keyword>
<accession>I2FYZ7</accession>
<dbReference type="HOGENOM" id="CLU_1533720_0_0_1"/>
<organism evidence="2 3">
    <name type="scientific">Ustilago hordei</name>
    <name type="common">Barley covered smut fungus</name>
    <dbReference type="NCBI Taxonomy" id="120017"/>
    <lineage>
        <taxon>Eukaryota</taxon>
        <taxon>Fungi</taxon>
        <taxon>Dikarya</taxon>
        <taxon>Basidiomycota</taxon>
        <taxon>Ustilaginomycotina</taxon>
        <taxon>Ustilaginomycetes</taxon>
        <taxon>Ustilaginales</taxon>
        <taxon>Ustilaginaceae</taxon>
        <taxon>Ustilago</taxon>
    </lineage>
</organism>